<dbReference type="InterPro" id="IPR035093">
    <property type="entry name" value="RelE/ParE_toxin_dom_sf"/>
</dbReference>
<dbReference type="Pfam" id="PF05016">
    <property type="entry name" value="ParE_toxin"/>
    <property type="match status" value="1"/>
</dbReference>
<gene>
    <name evidence="2" type="ORF">DNJ96_02200</name>
</gene>
<evidence type="ECO:0000256" key="1">
    <source>
        <dbReference type="ARBA" id="ARBA00022649"/>
    </source>
</evidence>
<keyword evidence="1" id="KW-1277">Toxin-antitoxin system</keyword>
<sequence>MNLVYSQEAVADLARLRAFITEHDPQAAARIATELITRIENIRLFPQMRRSVELAPAPASIRDAVFGRYIIRYSAQGEALVILRIWHHYEERPQRT</sequence>
<protein>
    <submittedName>
        <fullName evidence="2">Plasmid stabilization protein</fullName>
    </submittedName>
</protein>
<dbReference type="InterPro" id="IPR007712">
    <property type="entry name" value="RelE/ParE_toxin"/>
</dbReference>
<reference evidence="2 3" key="1">
    <citation type="submission" date="2018-06" db="EMBL/GenBank/DDBJ databases">
        <title>Three novel Pseudomonas species isolated from symptomatic oak.</title>
        <authorList>
            <person name="Bueno-Gonzalez V."/>
            <person name="Brady C."/>
        </authorList>
    </citation>
    <scope>NUCLEOTIDE SEQUENCE [LARGE SCALE GENOMIC DNA]</scope>
    <source>
        <strain evidence="2 3">P17C</strain>
    </source>
</reference>
<dbReference type="Gene3D" id="3.30.2310.20">
    <property type="entry name" value="RelE-like"/>
    <property type="match status" value="1"/>
</dbReference>
<comment type="caution">
    <text evidence="2">The sequence shown here is derived from an EMBL/GenBank/DDBJ whole genome shotgun (WGS) entry which is preliminary data.</text>
</comment>
<accession>A0A4Q9RCR7</accession>
<organism evidence="2 3">
    <name type="scientific">Stutzerimonas kirkiae</name>
    <dbReference type="NCBI Taxonomy" id="2211392"/>
    <lineage>
        <taxon>Bacteria</taxon>
        <taxon>Pseudomonadati</taxon>
        <taxon>Pseudomonadota</taxon>
        <taxon>Gammaproteobacteria</taxon>
        <taxon>Pseudomonadales</taxon>
        <taxon>Pseudomonadaceae</taxon>
        <taxon>Stutzerimonas</taxon>
    </lineage>
</organism>
<dbReference type="OrthoDB" id="573800at2"/>
<evidence type="ECO:0000313" key="3">
    <source>
        <dbReference type="Proteomes" id="UP000292639"/>
    </source>
</evidence>
<dbReference type="RefSeq" id="WP_131182980.1">
    <property type="nucleotide sequence ID" value="NZ_QJUO01000001.1"/>
</dbReference>
<proteinExistence type="predicted"/>
<evidence type="ECO:0000313" key="2">
    <source>
        <dbReference type="EMBL" id="TBU99141.1"/>
    </source>
</evidence>
<dbReference type="EMBL" id="QJUP01000002">
    <property type="protein sequence ID" value="TBU99141.1"/>
    <property type="molecule type" value="Genomic_DNA"/>
</dbReference>
<name>A0A4Q9RCR7_9GAMM</name>
<keyword evidence="3" id="KW-1185">Reference proteome</keyword>
<dbReference type="AlphaFoldDB" id="A0A4Q9RCR7"/>
<dbReference type="Proteomes" id="UP000292639">
    <property type="component" value="Unassembled WGS sequence"/>
</dbReference>